<feature type="domain" description="Luciferase-like" evidence="3">
    <location>
        <begin position="41"/>
        <end position="358"/>
    </location>
</feature>
<keyword evidence="5" id="KW-1185">Reference proteome</keyword>
<dbReference type="Gene3D" id="3.20.20.30">
    <property type="entry name" value="Luciferase-like domain"/>
    <property type="match status" value="1"/>
</dbReference>
<comment type="similarity">
    <text evidence="1">To bacterial alkanal monooxygenase alpha and beta chains.</text>
</comment>
<evidence type="ECO:0000256" key="2">
    <source>
        <dbReference type="SAM" id="MobiDB-lite"/>
    </source>
</evidence>
<dbReference type="Pfam" id="PF00296">
    <property type="entry name" value="Bac_luciferase"/>
    <property type="match status" value="1"/>
</dbReference>
<accession>C4LG58</accession>
<feature type="compositionally biased region" description="Polar residues" evidence="2">
    <location>
        <begin position="1"/>
        <end position="12"/>
    </location>
</feature>
<dbReference type="InterPro" id="IPR011251">
    <property type="entry name" value="Luciferase-like_dom"/>
</dbReference>
<dbReference type="KEGG" id="ckp:ckrop_0097"/>
<dbReference type="AlphaFoldDB" id="C4LG58"/>
<dbReference type="OrthoDB" id="9780518at2"/>
<organism evidence="4 5">
    <name type="scientific">Corynebacterium kroppenstedtii (strain DSM 44385 / JCM 11950 / CIP 105744 / CCUG 35717)</name>
    <dbReference type="NCBI Taxonomy" id="645127"/>
    <lineage>
        <taxon>Bacteria</taxon>
        <taxon>Bacillati</taxon>
        <taxon>Actinomycetota</taxon>
        <taxon>Actinomycetes</taxon>
        <taxon>Mycobacteriales</taxon>
        <taxon>Corynebacteriaceae</taxon>
        <taxon>Corynebacterium</taxon>
    </lineage>
</organism>
<dbReference type="HOGENOM" id="CLU_027853_9_0_11"/>
<sequence>MVNPDNPSSDQVTAGHVPSDQPSDASTNDLRNIELGLLDLVPVSEGMTMSDALHATIRSAQAAERAGYDRFWLAEHHNSKSLASSATTIMIGQVGAATHSISVGAGGVMLPNHAPLHVAEEFGTLDALYPGRIELGLGRAPGTDPMTAQALRRGKSDVRDFEHDLAELRRYMGPMAHRVNAFPGLRSHVPFFMLGSSENGAMIAARAGLPFVFASHFAPFRLSTALKTYRNNFVAGAYGDTVDGDTVDGDTSDGGVGSSAARSSAVSGSSLSTPHVTVGINVMVAETEEKARHLFTTHEQSFYGIVTGTRGLFRPPKDVRDGNVMAWQQVDAALQVNAVGTPDQVRDKIARIVQATGAQGVIASIYAFDVEDRLRAIEMLGEALRS</sequence>
<gene>
    <name evidence="4" type="ordered locus">ckrop_0097</name>
</gene>
<dbReference type="InterPro" id="IPR019949">
    <property type="entry name" value="CmoO-like"/>
</dbReference>
<dbReference type="InterPro" id="IPR036661">
    <property type="entry name" value="Luciferase-like_sf"/>
</dbReference>
<dbReference type="STRING" id="645127.ckrop_0097"/>
<dbReference type="GO" id="GO:0005829">
    <property type="term" value="C:cytosol"/>
    <property type="evidence" value="ECO:0007669"/>
    <property type="project" value="TreeGrafter"/>
</dbReference>
<feature type="region of interest" description="Disordered" evidence="2">
    <location>
        <begin position="244"/>
        <end position="272"/>
    </location>
</feature>
<evidence type="ECO:0000313" key="4">
    <source>
        <dbReference type="EMBL" id="ACR16894.1"/>
    </source>
</evidence>
<dbReference type="InterPro" id="IPR050766">
    <property type="entry name" value="Bact_Lucif_Oxidored"/>
</dbReference>
<dbReference type="EMBL" id="CP001620">
    <property type="protein sequence ID" value="ACR16894.1"/>
    <property type="molecule type" value="Genomic_DNA"/>
</dbReference>
<feature type="compositionally biased region" description="Low complexity" evidence="2">
    <location>
        <begin position="258"/>
        <end position="272"/>
    </location>
</feature>
<protein>
    <submittedName>
        <fullName evidence="4">Putative monooxygenase</fullName>
    </submittedName>
</protein>
<dbReference type="Proteomes" id="UP000001473">
    <property type="component" value="Chromosome"/>
</dbReference>
<evidence type="ECO:0000313" key="5">
    <source>
        <dbReference type="Proteomes" id="UP000001473"/>
    </source>
</evidence>
<proteinExistence type="predicted"/>
<dbReference type="PANTHER" id="PTHR30137:SF6">
    <property type="entry name" value="LUCIFERASE-LIKE MONOOXYGENASE"/>
    <property type="match status" value="1"/>
</dbReference>
<dbReference type="RefSeq" id="WP_012730782.1">
    <property type="nucleotide sequence ID" value="NC_012704.1"/>
</dbReference>
<dbReference type="PANTHER" id="PTHR30137">
    <property type="entry name" value="LUCIFERASE-LIKE MONOOXYGENASE"/>
    <property type="match status" value="1"/>
</dbReference>
<dbReference type="SUPFAM" id="SSF51679">
    <property type="entry name" value="Bacterial luciferase-like"/>
    <property type="match status" value="2"/>
</dbReference>
<evidence type="ECO:0000259" key="3">
    <source>
        <dbReference type="Pfam" id="PF00296"/>
    </source>
</evidence>
<dbReference type="eggNOG" id="COG2141">
    <property type="taxonomic scope" value="Bacteria"/>
</dbReference>
<feature type="region of interest" description="Disordered" evidence="2">
    <location>
        <begin position="1"/>
        <end position="28"/>
    </location>
</feature>
<dbReference type="NCBIfam" id="TIGR03558">
    <property type="entry name" value="oxido_grp_1"/>
    <property type="match status" value="1"/>
</dbReference>
<name>C4LG58_CORK4</name>
<dbReference type="GO" id="GO:0016705">
    <property type="term" value="F:oxidoreductase activity, acting on paired donors, with incorporation or reduction of molecular oxygen"/>
    <property type="evidence" value="ECO:0007669"/>
    <property type="project" value="InterPro"/>
</dbReference>
<evidence type="ECO:0000256" key="1">
    <source>
        <dbReference type="ARBA" id="ARBA00007789"/>
    </source>
</evidence>
<keyword evidence="4" id="KW-0560">Oxidoreductase</keyword>
<reference evidence="4 5" key="1">
    <citation type="journal article" date="2008" name="J. Biotechnol.">
        <title>Ultrafast pyrosequencing of Corynebacterium kroppenstedtii DSM44385 revealed insights into the physiology of a lipophilic corynebacterium that lacks mycolic acids.</title>
        <authorList>
            <person name="Tauch A."/>
            <person name="Schneider J."/>
            <person name="Szczepanowski R."/>
            <person name="Tilker A."/>
            <person name="Viehoever P."/>
            <person name="Gartemann K.-H."/>
            <person name="Arnold W."/>
            <person name="Blom J."/>
            <person name="Brinkrolf K."/>
            <person name="Brune I."/>
            <person name="Goetker S."/>
            <person name="Weisshaar B."/>
            <person name="Goesmann A."/>
            <person name="Droege M."/>
            <person name="Puehler A."/>
        </authorList>
    </citation>
    <scope>NUCLEOTIDE SEQUENCE [LARGE SCALE GENOMIC DNA]</scope>
    <source>
        <strain evidence="5">DSM 44385 / JCM 11950 / CIP 105744 / CCUG 35717</strain>
    </source>
</reference>
<keyword evidence="4" id="KW-0503">Monooxygenase</keyword>
<dbReference type="GO" id="GO:0004497">
    <property type="term" value="F:monooxygenase activity"/>
    <property type="evidence" value="ECO:0007669"/>
    <property type="project" value="UniProtKB-KW"/>
</dbReference>